<dbReference type="Gene3D" id="3.10.20.880">
    <property type="match status" value="1"/>
</dbReference>
<dbReference type="Pfam" id="PF17651">
    <property type="entry name" value="Raco_middle"/>
    <property type="match status" value="1"/>
</dbReference>
<sequence length="650" mass="71299">MEKTKIVFLPDGKSTEIDSEINLLEAAKKVGIRLESLCGGKGTCGKCRIIVESGAEKLNPITKEELNLTKTGKFSQDLLDRGYRLACMAKLEKDKTAAGGQVVITVPLESRLGAQKILVEGLEKKVPLNPLVNKYFVELPQPTLSDAGPDLERVLNSLKRIKNFDDLEAGHGVLSQLPEVLRKGNWKCTVTIWNDRKIISVEPGDTSSRKYGLAVDIGTTTVVGYLIDLNNGELVSVGSLLNPQIPYGEDVITRITYCMQNPDGLERINRVIINGLNEIIEEACSKANVKREEIYEITIVGNTAMHHLFLKLNPKFLALSPFTPVLRRGIDLKANELGLKTNPEANVHVLPVIASFVGADTVGVILSTDIYREPELTLATDIGTNGEIMLGNQESIEVCSAAAGPAFEGAHLAHGMRGEPGAIEKVSIDPETLDVEYSTIDNLPPKGICGSGIVDAIAQMFMAGVVLRNGNINPEIKSPRVRRNKNMLEFVLAWENETEKGIGDIVVNQRDVREIQLAKAAIYSGAKILMERRNVREGDIKRVYLAGAFGTYIDKLSAKVIGLYPDIPLDKVKSVGNAAGMGAKQALISKEKRLDAEEIAKKTKYLELTIAPEFKDEFISAMYFPHAKIDRFPSLRKMCEKLPGWSETLK</sequence>
<gene>
    <name evidence="2" type="ORF">APZ16_03900</name>
</gene>
<protein>
    <submittedName>
        <fullName evidence="2">Ferredoxin</fullName>
    </submittedName>
</protein>
<dbReference type="Pfam" id="PF17650">
    <property type="entry name" value="RACo_linker"/>
    <property type="match status" value="1"/>
</dbReference>
<feature type="domain" description="2Fe-2S ferredoxin-type" evidence="1">
    <location>
        <begin position="4"/>
        <end position="109"/>
    </location>
</feature>
<evidence type="ECO:0000313" key="2">
    <source>
        <dbReference type="EMBL" id="KUO41847.1"/>
    </source>
</evidence>
<dbReference type="Pfam" id="PF14574">
    <property type="entry name" value="RACo_C_ter"/>
    <property type="match status" value="1"/>
</dbReference>
<dbReference type="InterPro" id="IPR040506">
    <property type="entry name" value="RACo_linker"/>
</dbReference>
<dbReference type="InterPro" id="IPR001041">
    <property type="entry name" value="2Fe-2S_ferredoxin-type"/>
</dbReference>
<dbReference type="AlphaFoldDB" id="A0A147JZD5"/>
<dbReference type="Pfam" id="PF00111">
    <property type="entry name" value="Fer2"/>
    <property type="match status" value="1"/>
</dbReference>
<dbReference type="SUPFAM" id="SSF54292">
    <property type="entry name" value="2Fe-2S ferredoxin-like"/>
    <property type="match status" value="1"/>
</dbReference>
<accession>A0A147JZD5</accession>
<reference evidence="2 3" key="1">
    <citation type="journal article" date="2016" name="Nat. Microbiol.">
        <title>Genomic inference of the metabolism of cosmopolitan subsurface Archaea, Hadesarchaea.</title>
        <authorList>
            <person name="Baker B.J."/>
            <person name="Saw J.H."/>
            <person name="Lind A.E."/>
            <person name="Lazar C.S."/>
            <person name="Hinrichs K.-U."/>
            <person name="Teske A.P."/>
            <person name="Ettema T.J."/>
        </authorList>
    </citation>
    <scope>NUCLEOTIDE SEQUENCE [LARGE SCALE GENOMIC DNA]</scope>
</reference>
<dbReference type="InterPro" id="IPR036010">
    <property type="entry name" value="2Fe-2S_ferredoxin-like_sf"/>
</dbReference>
<evidence type="ECO:0000313" key="3">
    <source>
        <dbReference type="Proteomes" id="UP000074294"/>
    </source>
</evidence>
<dbReference type="Proteomes" id="UP000074294">
    <property type="component" value="Unassembled WGS sequence"/>
</dbReference>
<dbReference type="InterPro" id="IPR041414">
    <property type="entry name" value="Raco-like_middle"/>
</dbReference>
<dbReference type="InterPro" id="IPR043129">
    <property type="entry name" value="ATPase_NBD"/>
</dbReference>
<dbReference type="SUPFAM" id="SSF53067">
    <property type="entry name" value="Actin-like ATPase domain"/>
    <property type="match status" value="1"/>
</dbReference>
<dbReference type="InterPro" id="IPR012675">
    <property type="entry name" value="Beta-grasp_dom_sf"/>
</dbReference>
<comment type="caution">
    <text evidence="2">The sequence shown here is derived from an EMBL/GenBank/DDBJ whole genome shotgun (WGS) entry which is preliminary data.</text>
</comment>
<dbReference type="PANTHER" id="PTHR42895">
    <property type="entry name" value="IRON-SULFUR CLUSTER-BINDING PROTEIN-RELATED"/>
    <property type="match status" value="1"/>
</dbReference>
<evidence type="ECO:0000259" key="1">
    <source>
        <dbReference type="PROSITE" id="PS51085"/>
    </source>
</evidence>
<dbReference type="PROSITE" id="PS51085">
    <property type="entry name" value="2FE2S_FER_2"/>
    <property type="match status" value="1"/>
</dbReference>
<dbReference type="InterPro" id="IPR042259">
    <property type="entry name" value="Raco-like_middle_sf"/>
</dbReference>
<organism evidence="2 3">
    <name type="scientific">Hadarchaeum yellowstonense</name>
    <dbReference type="NCBI Taxonomy" id="1776334"/>
    <lineage>
        <taxon>Archaea</taxon>
        <taxon>Methanobacteriati</taxon>
        <taxon>Candidatus Hadarchaeota</taxon>
        <taxon>Candidatus Hadarchaeia</taxon>
        <taxon>Candidatus Hadarchaeales</taxon>
        <taxon>Candidatus Hadarchaeaceae</taxon>
        <taxon>Candidatus Hadarchaeum</taxon>
    </lineage>
</organism>
<dbReference type="STRING" id="1776334.APZ16_03900"/>
<dbReference type="GO" id="GO:0051536">
    <property type="term" value="F:iron-sulfur cluster binding"/>
    <property type="evidence" value="ECO:0007669"/>
    <property type="project" value="InterPro"/>
</dbReference>
<dbReference type="PANTHER" id="PTHR42895:SF1">
    <property type="entry name" value="IRON-SULFUR CLUSTER PROTEIN"/>
    <property type="match status" value="1"/>
</dbReference>
<name>A0A147JZD5_HADYE</name>
<proteinExistence type="predicted"/>
<dbReference type="CDD" id="cd00207">
    <property type="entry name" value="fer2"/>
    <property type="match status" value="1"/>
</dbReference>
<dbReference type="InterPro" id="IPR027980">
    <property type="entry name" value="RACo_C"/>
</dbReference>
<dbReference type="InterPro" id="IPR052911">
    <property type="entry name" value="Corrinoid_activation_enz"/>
</dbReference>
<dbReference type="EMBL" id="LQMQ01000013">
    <property type="protein sequence ID" value="KUO41847.1"/>
    <property type="molecule type" value="Genomic_DNA"/>
</dbReference>
<dbReference type="Gene3D" id="3.10.20.30">
    <property type="match status" value="1"/>
</dbReference>
<dbReference type="Gene3D" id="3.30.420.480">
    <property type="entry name" value="Domain of unknown function (DUF4445)"/>
    <property type="match status" value="1"/>
</dbReference>